<dbReference type="InterPro" id="IPR056139">
    <property type="entry name" value="DUF7722"/>
</dbReference>
<feature type="transmembrane region" description="Helical" evidence="2">
    <location>
        <begin position="118"/>
        <end position="135"/>
    </location>
</feature>
<dbReference type="EMBL" id="WHWC01000001">
    <property type="protein sequence ID" value="KAG8391914.1"/>
    <property type="molecule type" value="Genomic_DNA"/>
</dbReference>
<keyword evidence="2" id="KW-1133">Transmembrane helix</keyword>
<accession>A0AAV6YAI0</accession>
<evidence type="ECO:0000313" key="4">
    <source>
        <dbReference type="EMBL" id="KAG8391914.1"/>
    </source>
</evidence>
<sequence length="148" mass="15769">MRSIGRPPPTNHGGGGGGGVAAANGGVNGELARERCGIFQMPLHYPRYTRVEYEAMPEWKLDCLLAEYGPLLQPGENNFERERERGGTWAGKLDSMADGMAPAPAPAPASDGTSVDQGIAYLLMLLALVLTYLIHPMDASSSFSSIFS</sequence>
<dbReference type="Pfam" id="PF06376">
    <property type="entry name" value="AGP"/>
    <property type="match status" value="1"/>
</dbReference>
<dbReference type="AlphaFoldDB" id="A0AAV6YAI0"/>
<feature type="compositionally biased region" description="Pro residues" evidence="1">
    <location>
        <begin position="1"/>
        <end position="10"/>
    </location>
</feature>
<evidence type="ECO:0000313" key="5">
    <source>
        <dbReference type="Proteomes" id="UP000826271"/>
    </source>
</evidence>
<name>A0AAV6YAI0_9LAMI</name>
<protein>
    <recommendedName>
        <fullName evidence="3">DUF7722 domain-containing protein</fullName>
    </recommendedName>
</protein>
<evidence type="ECO:0000256" key="2">
    <source>
        <dbReference type="SAM" id="Phobius"/>
    </source>
</evidence>
<keyword evidence="2" id="KW-0472">Membrane</keyword>
<dbReference type="PANTHER" id="PTHR33374">
    <property type="entry name" value="ARABINOGALACTAN PROTEIN 20"/>
    <property type="match status" value="1"/>
</dbReference>
<keyword evidence="5" id="KW-1185">Reference proteome</keyword>
<gene>
    <name evidence="4" type="ORF">BUALT_Bualt01G0236500</name>
</gene>
<reference evidence="4" key="1">
    <citation type="submission" date="2019-10" db="EMBL/GenBank/DDBJ databases">
        <authorList>
            <person name="Zhang R."/>
            <person name="Pan Y."/>
            <person name="Wang J."/>
            <person name="Ma R."/>
            <person name="Yu S."/>
        </authorList>
    </citation>
    <scope>NUCLEOTIDE SEQUENCE</scope>
    <source>
        <strain evidence="4">LA-IB0</strain>
        <tissue evidence="4">Leaf</tissue>
    </source>
</reference>
<proteinExistence type="predicted"/>
<dbReference type="InterPro" id="IPR009424">
    <property type="entry name" value="AGP16/20/22/41"/>
</dbReference>
<feature type="domain" description="DUF7722" evidence="3">
    <location>
        <begin position="45"/>
        <end position="69"/>
    </location>
</feature>
<organism evidence="4 5">
    <name type="scientific">Buddleja alternifolia</name>
    <dbReference type="NCBI Taxonomy" id="168488"/>
    <lineage>
        <taxon>Eukaryota</taxon>
        <taxon>Viridiplantae</taxon>
        <taxon>Streptophyta</taxon>
        <taxon>Embryophyta</taxon>
        <taxon>Tracheophyta</taxon>
        <taxon>Spermatophyta</taxon>
        <taxon>Magnoliopsida</taxon>
        <taxon>eudicotyledons</taxon>
        <taxon>Gunneridae</taxon>
        <taxon>Pentapetalae</taxon>
        <taxon>asterids</taxon>
        <taxon>lamiids</taxon>
        <taxon>Lamiales</taxon>
        <taxon>Scrophulariaceae</taxon>
        <taxon>Buddlejeae</taxon>
        <taxon>Buddleja</taxon>
    </lineage>
</organism>
<evidence type="ECO:0000256" key="1">
    <source>
        <dbReference type="SAM" id="MobiDB-lite"/>
    </source>
</evidence>
<keyword evidence="2" id="KW-0812">Transmembrane</keyword>
<feature type="region of interest" description="Disordered" evidence="1">
    <location>
        <begin position="1"/>
        <end position="21"/>
    </location>
</feature>
<evidence type="ECO:0000259" key="3">
    <source>
        <dbReference type="Pfam" id="PF24847"/>
    </source>
</evidence>
<feature type="region of interest" description="Disordered" evidence="1">
    <location>
        <begin position="74"/>
        <end position="95"/>
    </location>
</feature>
<dbReference type="Proteomes" id="UP000826271">
    <property type="component" value="Unassembled WGS sequence"/>
</dbReference>
<dbReference type="Pfam" id="PF24847">
    <property type="entry name" value="DUF7722"/>
    <property type="match status" value="1"/>
</dbReference>
<comment type="caution">
    <text evidence="4">The sequence shown here is derived from an EMBL/GenBank/DDBJ whole genome shotgun (WGS) entry which is preliminary data.</text>
</comment>